<dbReference type="Proteomes" id="UP001489333">
    <property type="component" value="Unassembled WGS sequence"/>
</dbReference>
<feature type="signal peptide" evidence="2">
    <location>
        <begin position="1"/>
        <end position="19"/>
    </location>
</feature>
<evidence type="ECO:0000313" key="3">
    <source>
        <dbReference type="EMBL" id="MEM6250702.1"/>
    </source>
</evidence>
<sequence>MNKNRLILIVALLSPSVFANDSDAHVQQLLDLARQTEINNAKAEAAAARLKLNDLNKKLTPPAVIAPEPAIEKLSRTSPTVLDTIRLKSLVTTNGVTSGWIAVDSELVEIKRGSRFGSIAIIELTSESVLLSDGQRQKRLYVSGAQPVAKPKMDEIYAH</sequence>
<protein>
    <recommendedName>
        <fullName evidence="5">Type IV pilus biogenesis protein PilP</fullName>
    </recommendedName>
</protein>
<reference evidence="3 4" key="1">
    <citation type="submission" date="2024-04" db="EMBL/GenBank/DDBJ databases">
        <title>Novel Shewanella species isolated from Baltic Sea sediments.</title>
        <authorList>
            <person name="Martin-Rodriguez A.J."/>
            <person name="Fernandez-Juarez V."/>
            <person name="Valeriano V.D."/>
            <person name="Mihindukulasooriya I."/>
            <person name="Ceresnova L."/>
            <person name="Joffre E."/>
            <person name="Jensie-Markopoulos S."/>
            <person name="Moore E.R.B."/>
            <person name="Sjoling A."/>
        </authorList>
    </citation>
    <scope>NUCLEOTIDE SEQUENCE [LARGE SCALE GENOMIC DNA]</scope>
    <source>
        <strain evidence="3 4">VAX-SP0-0CM-1</strain>
    </source>
</reference>
<evidence type="ECO:0000256" key="2">
    <source>
        <dbReference type="SAM" id="SignalP"/>
    </source>
</evidence>
<keyword evidence="1" id="KW-0175">Coiled coil</keyword>
<keyword evidence="4" id="KW-1185">Reference proteome</keyword>
<gene>
    <name evidence="3" type="ORF">AAGS29_19075</name>
</gene>
<evidence type="ECO:0008006" key="5">
    <source>
        <dbReference type="Google" id="ProtNLM"/>
    </source>
</evidence>
<proteinExistence type="predicted"/>
<keyword evidence="2" id="KW-0732">Signal</keyword>
<evidence type="ECO:0000313" key="4">
    <source>
        <dbReference type="Proteomes" id="UP001489333"/>
    </source>
</evidence>
<feature type="chain" id="PRO_5046395560" description="Type IV pilus biogenesis protein PilP" evidence="2">
    <location>
        <begin position="20"/>
        <end position="159"/>
    </location>
</feature>
<name>A0ABU9UXA9_9GAMM</name>
<dbReference type="RefSeq" id="WP_342902419.1">
    <property type="nucleotide sequence ID" value="NZ_JBCHKU010000034.1"/>
</dbReference>
<evidence type="ECO:0000256" key="1">
    <source>
        <dbReference type="SAM" id="Coils"/>
    </source>
</evidence>
<feature type="coiled-coil region" evidence="1">
    <location>
        <begin position="26"/>
        <end position="58"/>
    </location>
</feature>
<accession>A0ABU9UXA9</accession>
<dbReference type="EMBL" id="JBCHKU010000034">
    <property type="protein sequence ID" value="MEM6250702.1"/>
    <property type="molecule type" value="Genomic_DNA"/>
</dbReference>
<comment type="caution">
    <text evidence="3">The sequence shown here is derived from an EMBL/GenBank/DDBJ whole genome shotgun (WGS) entry which is preliminary data.</text>
</comment>
<organism evidence="3 4">
    <name type="scientific">Shewanella vaxholmensis</name>
    <dbReference type="NCBI Taxonomy" id="3063535"/>
    <lineage>
        <taxon>Bacteria</taxon>
        <taxon>Pseudomonadati</taxon>
        <taxon>Pseudomonadota</taxon>
        <taxon>Gammaproteobacteria</taxon>
        <taxon>Alteromonadales</taxon>
        <taxon>Shewanellaceae</taxon>
        <taxon>Shewanella</taxon>
    </lineage>
</organism>